<accession>A0AAN1KME7</accession>
<sequence>MKKILIPRLSIGRSGGERVLARLADELIELGYVVEFIIYDSSTHYYRTKAKTTNLNIEIGKSYFSQLKATYKFSRVIKSNYKNAIVLFNHHLTSLMYPIISQNKSLYCIGYIQARESKFQTVFLKRLICELTYKFKYPKIVNSEYLFDTKLKNEIGLVPPGIDCEKYAGDKMNNSEFNIGILGRKEPYKGTLISLKAVEMVARESNRAIVLNVGLDMPDFDLPPIKNLKINHLKIDSESELQSFYKRNNLMLASGLIEDGAFHYPCAESMASKVMVISNWSPLSETSSPFKVVSTDVAKLKEKIELFMSLSDEDIKKEVKFNYDYVKSRYDWKSIGLKFASLIEDEVYR</sequence>
<dbReference type="EMBL" id="CP018308">
    <property type="protein sequence ID" value="ASI89247.1"/>
    <property type="molecule type" value="Genomic_DNA"/>
</dbReference>
<dbReference type="Proteomes" id="UP000197092">
    <property type="component" value="Chromosome 1"/>
</dbReference>
<gene>
    <name evidence="1" type="ORF">BSZ05_05175</name>
</gene>
<organism evidence="1 2">
    <name type="scientific">Vibrio mediterranei</name>
    <dbReference type="NCBI Taxonomy" id="689"/>
    <lineage>
        <taxon>Bacteria</taxon>
        <taxon>Pseudomonadati</taxon>
        <taxon>Pseudomonadota</taxon>
        <taxon>Gammaproteobacteria</taxon>
        <taxon>Vibrionales</taxon>
        <taxon>Vibrionaceae</taxon>
        <taxon>Vibrio</taxon>
    </lineage>
</organism>
<reference evidence="2" key="1">
    <citation type="submission" date="2016-12" db="EMBL/GenBank/DDBJ databases">
        <title>Comparative genomic analysis reveals the diversity, evolution, and environmental adaptation strategies of the genus Vibrio.</title>
        <authorList>
            <person name="Lin H."/>
            <person name="Wang X."/>
            <person name="Zhang X.-H."/>
        </authorList>
    </citation>
    <scope>NUCLEOTIDE SEQUENCE [LARGE SCALE GENOMIC DNA]</scope>
    <source>
        <strain evidence="2">QT6D1</strain>
    </source>
</reference>
<evidence type="ECO:0008006" key="3">
    <source>
        <dbReference type="Google" id="ProtNLM"/>
    </source>
</evidence>
<dbReference type="AlphaFoldDB" id="A0AAN1KME7"/>
<dbReference type="Gene3D" id="3.40.50.2000">
    <property type="entry name" value="Glycogen Phosphorylase B"/>
    <property type="match status" value="1"/>
</dbReference>
<evidence type="ECO:0000313" key="1">
    <source>
        <dbReference type="EMBL" id="ASI89247.1"/>
    </source>
</evidence>
<name>A0AAN1KME7_9VIBR</name>
<evidence type="ECO:0000313" key="2">
    <source>
        <dbReference type="Proteomes" id="UP000197092"/>
    </source>
</evidence>
<protein>
    <recommendedName>
        <fullName evidence="3">Glycosyltransferase</fullName>
    </recommendedName>
</protein>
<dbReference type="RefSeq" id="WP_088876361.1">
    <property type="nucleotide sequence ID" value="NZ_CP018308.1"/>
</dbReference>
<dbReference type="SUPFAM" id="SSF53756">
    <property type="entry name" value="UDP-Glycosyltransferase/glycogen phosphorylase"/>
    <property type="match status" value="1"/>
</dbReference>
<proteinExistence type="predicted"/>
<dbReference type="KEGG" id="vsh:BSZ05_05175"/>
<dbReference type="Gene3D" id="3.40.50.11090">
    <property type="match status" value="1"/>
</dbReference>